<reference evidence="4 6" key="1">
    <citation type="submission" date="2014-03" db="EMBL/GenBank/DDBJ databases">
        <title>Complete genome sequence of a deeply braunched marine Bacteroidia bacterium Draconibacterium orientale type strain FH5T.</title>
        <authorList>
            <person name="Li X."/>
            <person name="Wang X."/>
            <person name="Xie Z."/>
            <person name="Du Z."/>
            <person name="Chen G."/>
        </authorList>
    </citation>
    <scope>NUCLEOTIDE SEQUENCE [LARGE SCALE GENOMIC DNA]</scope>
    <source>
        <strain evidence="4 6">FH5</strain>
    </source>
</reference>
<dbReference type="Gene3D" id="3.30.360.10">
    <property type="entry name" value="Dihydrodipicolinate Reductase, domain 2"/>
    <property type="match status" value="1"/>
</dbReference>
<dbReference type="InterPro" id="IPR055170">
    <property type="entry name" value="GFO_IDH_MocA-like_dom"/>
</dbReference>
<dbReference type="AlphaFoldDB" id="X5DP59"/>
<keyword evidence="1" id="KW-0560">Oxidoreductase</keyword>
<dbReference type="Pfam" id="PF22725">
    <property type="entry name" value="GFO_IDH_MocA_C3"/>
    <property type="match status" value="1"/>
</dbReference>
<evidence type="ECO:0000259" key="3">
    <source>
        <dbReference type="Pfam" id="PF22725"/>
    </source>
</evidence>
<sequence>MQKIHVGFIGAGGIARAHVYAIQALKFYYNEVPEIVLESVASARAESREAFAKQMGFEKAQSVEDFAKNDKIEAVFILGPNKVHFEHFNRALQMPNVKYIYLEKPVCSSLEEEEKMKELLQTAGQDVRIQVGFQYLQTSSVREGLKFWRSGKIGKPIHFDLKYYHGDYLQESYRKKRVTRLTLAPDGGAMADLGSHGISLLMAFMGEELQITSGLQAGDFDGVPAGSDLFSSLSLYEPKTGAVGNMSASRISSGSGDLVSLEIYAEKGAFRYSSQNPEYFEYYIEGSDQWVKQVVGSNYKPVTSFPSGHVPPGWLRSMVHAHYQFFTGDDAEAAIADLKHGLAVQRIVRETADHLKQFRENFKDDN</sequence>
<dbReference type="HOGENOM" id="CLU_755925_0_0_10"/>
<reference evidence="5 7" key="2">
    <citation type="submission" date="2016-10" db="EMBL/GenBank/DDBJ databases">
        <authorList>
            <person name="de Groot N.N."/>
        </authorList>
    </citation>
    <scope>NUCLEOTIDE SEQUENCE [LARGE SCALE GENOMIC DNA]</scope>
    <source>
        <strain evidence="5 7">DSM 25947</strain>
    </source>
</reference>
<dbReference type="eggNOG" id="COG0673">
    <property type="taxonomic scope" value="Bacteria"/>
</dbReference>
<dbReference type="Proteomes" id="UP000023772">
    <property type="component" value="Chromosome"/>
</dbReference>
<dbReference type="InterPro" id="IPR036291">
    <property type="entry name" value="NAD(P)-bd_dom_sf"/>
</dbReference>
<evidence type="ECO:0000259" key="2">
    <source>
        <dbReference type="Pfam" id="PF01408"/>
    </source>
</evidence>
<dbReference type="Pfam" id="PF01408">
    <property type="entry name" value="GFO_IDH_MocA"/>
    <property type="match status" value="1"/>
</dbReference>
<dbReference type="KEGG" id="dori:FH5T_21975"/>
<accession>X5DP59</accession>
<dbReference type="RefSeq" id="WP_038563305.1">
    <property type="nucleotide sequence ID" value="NZ_FOHT01000041.1"/>
</dbReference>
<dbReference type="STRING" id="1168034.FH5T_21975"/>
<dbReference type="EMBL" id="CP007451">
    <property type="protein sequence ID" value="AHW62442.1"/>
    <property type="molecule type" value="Genomic_DNA"/>
</dbReference>
<dbReference type="InterPro" id="IPR050463">
    <property type="entry name" value="Gfo/Idh/MocA_oxidrdct_glycsds"/>
</dbReference>
<dbReference type="Gene3D" id="3.40.50.720">
    <property type="entry name" value="NAD(P)-binding Rossmann-like Domain"/>
    <property type="match status" value="1"/>
</dbReference>
<evidence type="ECO:0000313" key="5">
    <source>
        <dbReference type="EMBL" id="SEU08366.1"/>
    </source>
</evidence>
<evidence type="ECO:0000313" key="4">
    <source>
        <dbReference type="EMBL" id="AHW62442.1"/>
    </source>
</evidence>
<dbReference type="PANTHER" id="PTHR43818:SF11">
    <property type="entry name" value="BCDNA.GH03377"/>
    <property type="match status" value="1"/>
</dbReference>
<dbReference type="SUPFAM" id="SSF55347">
    <property type="entry name" value="Glyceraldehyde-3-phosphate dehydrogenase-like, C-terminal domain"/>
    <property type="match status" value="1"/>
</dbReference>
<dbReference type="PANTHER" id="PTHR43818">
    <property type="entry name" value="BCDNA.GH03377"/>
    <property type="match status" value="1"/>
</dbReference>
<dbReference type="OrthoDB" id="9795543at2"/>
<dbReference type="InterPro" id="IPR000683">
    <property type="entry name" value="Gfo/Idh/MocA-like_OxRdtase_N"/>
</dbReference>
<evidence type="ECO:0000256" key="1">
    <source>
        <dbReference type="ARBA" id="ARBA00023002"/>
    </source>
</evidence>
<evidence type="ECO:0000313" key="6">
    <source>
        <dbReference type="Proteomes" id="UP000023772"/>
    </source>
</evidence>
<dbReference type="GO" id="GO:0000166">
    <property type="term" value="F:nucleotide binding"/>
    <property type="evidence" value="ECO:0007669"/>
    <property type="project" value="InterPro"/>
</dbReference>
<dbReference type="SUPFAM" id="SSF51735">
    <property type="entry name" value="NAD(P)-binding Rossmann-fold domains"/>
    <property type="match status" value="1"/>
</dbReference>
<dbReference type="EMBL" id="FOHT01000041">
    <property type="protein sequence ID" value="SEU08366.1"/>
    <property type="molecule type" value="Genomic_DNA"/>
</dbReference>
<dbReference type="GO" id="GO:0016491">
    <property type="term" value="F:oxidoreductase activity"/>
    <property type="evidence" value="ECO:0007669"/>
    <property type="project" value="UniProtKB-KW"/>
</dbReference>
<feature type="domain" description="GFO/IDH/MocA-like oxidoreductase" evidence="3">
    <location>
        <begin position="149"/>
        <end position="270"/>
    </location>
</feature>
<gene>
    <name evidence="4" type="ORF">FH5T_21975</name>
    <name evidence="5" type="ORF">SAMN05444285_14125</name>
</gene>
<feature type="domain" description="Gfo/Idh/MocA-like oxidoreductase N-terminal" evidence="2">
    <location>
        <begin position="4"/>
        <end position="127"/>
    </location>
</feature>
<proteinExistence type="predicted"/>
<keyword evidence="6" id="KW-1185">Reference proteome</keyword>
<organism evidence="5 7">
    <name type="scientific">Draconibacterium orientale</name>
    <dbReference type="NCBI Taxonomy" id="1168034"/>
    <lineage>
        <taxon>Bacteria</taxon>
        <taxon>Pseudomonadati</taxon>
        <taxon>Bacteroidota</taxon>
        <taxon>Bacteroidia</taxon>
        <taxon>Marinilabiliales</taxon>
        <taxon>Prolixibacteraceae</taxon>
        <taxon>Draconibacterium</taxon>
    </lineage>
</organism>
<protein>
    <submittedName>
        <fullName evidence="5">Predicted dehydrogenase</fullName>
    </submittedName>
</protein>
<dbReference type="Proteomes" id="UP000181981">
    <property type="component" value="Unassembled WGS sequence"/>
</dbReference>
<evidence type="ECO:0000313" key="7">
    <source>
        <dbReference type="Proteomes" id="UP000181981"/>
    </source>
</evidence>
<name>X5DP59_9BACT</name>